<dbReference type="Pfam" id="PF13385">
    <property type="entry name" value="Laminin_G_3"/>
    <property type="match status" value="1"/>
</dbReference>
<dbReference type="RefSeq" id="WP_117777242.1">
    <property type="nucleotide sequence ID" value="NZ_JAWRJJ010000064.1"/>
</dbReference>
<evidence type="ECO:0000313" key="2">
    <source>
        <dbReference type="EMBL" id="RGX30967.1"/>
    </source>
</evidence>
<evidence type="ECO:0000313" key="3">
    <source>
        <dbReference type="Proteomes" id="UP000283880"/>
    </source>
</evidence>
<dbReference type="EMBL" id="QSBM01000004">
    <property type="protein sequence ID" value="RGX30967.1"/>
    <property type="molecule type" value="Genomic_DNA"/>
</dbReference>
<dbReference type="OrthoDB" id="52286at2"/>
<gene>
    <name evidence="2" type="ORF">DWV29_07315</name>
</gene>
<proteinExistence type="predicted"/>
<evidence type="ECO:0000256" key="1">
    <source>
        <dbReference type="SAM" id="MobiDB-lite"/>
    </source>
</evidence>
<sequence length="1221" mass="138556">MKNEGILFYLSGEQGSVPEIAAGNPEPNFFKDVEVIGDGRKGKALRCLPTQLLAYWAPGNLYSQRGTVSFFWRSRTPLGPTEFPLFRVSFADHSSWDALFMRIDYNGHGIDAFVTDVNLSRLRVSHRFEALPEPDQWFHVAFSWDETVGVRLYIDGELAAKLDREALLYAGLDQFGTHSRVISNAQVQSSYNYMRTGDFDEITVFDRMLTDGEVRAVSRLEMSALAKLPARDLREERWNREWQRRFGFDAGEMPAALTHPATAVRKVEIHDAWDHKRWWWKGCDGIRETTWPGVYNRSGLPGRTDYFVLPDWDCYSVSGKEITFQPVKDAYFNHIEISGSAAGQLRIHGRMEEQLKVRRESCERSVLRLAEPVRNVDITFTNDVIEEPIGDITLLQVEPGVAPEGAAREMFRFAPDDGKMGPECFDGVRAFVAGRFAADERRCFAGDLASGSSEVPANGSAEVPASGSAEVPASGPAEVPASGPAEVPASGPAGYVLPASPLLPPSQALPIAHYMLPYHQPAGAGMDGLLLHLPPLNCAPDHGRYVLVNVQVKDPLWIYRNLINFTFAVLPGAAKEIWLDTRDRILPEGNALYVQIAWSTQISSEYMENISMEVTYKPCEEAKKEHIEDRWIQVKDNYANLVEENPSNEHFNLFNRFKADLTDLLRVCPDHRLAREYWYDKFKTNPPESAFSRCPEGIPLWAWRQTEYMGYVKRYIRWWIDKRQIENGEFGGGLSDDGDLTAWWPGPAMAGCMPEKIGDSLAREMEAFYDQGMFANGLCAIQTDQLHTLEEGIQCLGQCLTLFPGSPKYMERAMENARGLHYVTGYNEKGHRHVLSGYYSGTRIAREAPWDYSASDSFHVFHPTYMLVRYNGSPEARRLVLEMADSMLEHYYDGRLHVLVNVTTDEDQVHERTREWPLFYAAWKFTGDEKYLKPIDPALYEQQQDRFPGTDIGEAAAKRYEDILRKAALREYINTDGQLWVDRGVIDIAVMQQDRIGGVGHERFSLYPRHYFRWQFKPSQEMDVAVMVTYAAPDKIRLSAFNMTDDDITAHMIMEDIIPGKWTVKAGTGPEIGVMEQSEEREMELEWMGGLPVVFKPGCHTVLELDLRERENGYWERPDLAMDREDVIIRDDCIRVRVHNIGAAESAETELVLKSPSGEILRRSQVPPIPAPNDLYPKVMEIPLWTRGIDLAGCSVELDPENRMKEITKTNNRIVLQGGAL</sequence>
<reference evidence="2 3" key="1">
    <citation type="submission" date="2018-08" db="EMBL/GenBank/DDBJ databases">
        <title>A genome reference for cultivated species of the human gut microbiota.</title>
        <authorList>
            <person name="Zou Y."/>
            <person name="Xue W."/>
            <person name="Luo G."/>
        </authorList>
    </citation>
    <scope>NUCLEOTIDE SEQUENCE [LARGE SCALE GENOMIC DNA]</scope>
    <source>
        <strain evidence="2 3">AF04-15</strain>
    </source>
</reference>
<dbReference type="Gene3D" id="2.60.120.200">
    <property type="match status" value="1"/>
</dbReference>
<organism evidence="2 3">
    <name type="scientific">Enterocloster asparagiformis</name>
    <dbReference type="NCBI Taxonomy" id="333367"/>
    <lineage>
        <taxon>Bacteria</taxon>
        <taxon>Bacillati</taxon>
        <taxon>Bacillota</taxon>
        <taxon>Clostridia</taxon>
        <taxon>Lachnospirales</taxon>
        <taxon>Lachnospiraceae</taxon>
        <taxon>Enterocloster</taxon>
    </lineage>
</organism>
<dbReference type="AlphaFoldDB" id="A0A413FIA4"/>
<feature type="region of interest" description="Disordered" evidence="1">
    <location>
        <begin position="449"/>
        <end position="485"/>
    </location>
</feature>
<accession>A0A413FIA4</accession>
<dbReference type="InterPro" id="IPR013320">
    <property type="entry name" value="ConA-like_dom_sf"/>
</dbReference>
<name>A0A413FIA4_9FIRM</name>
<dbReference type="SUPFAM" id="SSF49899">
    <property type="entry name" value="Concanavalin A-like lectins/glucanases"/>
    <property type="match status" value="1"/>
</dbReference>
<protein>
    <recommendedName>
        <fullName evidence="4">LamG domain-containing protein</fullName>
    </recommendedName>
</protein>
<dbReference type="Proteomes" id="UP000283880">
    <property type="component" value="Unassembled WGS sequence"/>
</dbReference>
<evidence type="ECO:0008006" key="4">
    <source>
        <dbReference type="Google" id="ProtNLM"/>
    </source>
</evidence>
<comment type="caution">
    <text evidence="2">The sequence shown here is derived from an EMBL/GenBank/DDBJ whole genome shotgun (WGS) entry which is preliminary data.</text>
</comment>